<organism evidence="1 2">
    <name type="scientific">Listeria weihenstephanensis</name>
    <dbReference type="NCBI Taxonomy" id="1006155"/>
    <lineage>
        <taxon>Bacteria</taxon>
        <taxon>Bacillati</taxon>
        <taxon>Bacillota</taxon>
        <taxon>Bacilli</taxon>
        <taxon>Bacillales</taxon>
        <taxon>Listeriaceae</taxon>
        <taxon>Listeria</taxon>
    </lineage>
</organism>
<name>A0A1S7FQJ1_9LIST</name>
<proteinExistence type="predicted"/>
<evidence type="ECO:0000313" key="2">
    <source>
        <dbReference type="Proteomes" id="UP000223060"/>
    </source>
</evidence>
<accession>A0A1S7FQJ1</accession>
<dbReference type="RefSeq" id="WP_036058975.1">
    <property type="nucleotide sequence ID" value="NZ_CP011102.1"/>
</dbReference>
<dbReference type="KEGG" id="lwi:UE46_00680"/>
<dbReference type="AlphaFoldDB" id="A0A1S7FQJ1"/>
<gene>
    <name evidence="1" type="ORF">UE46_00680</name>
</gene>
<dbReference type="EMBL" id="CP011102">
    <property type="protein sequence ID" value="AQY49721.1"/>
    <property type="molecule type" value="Genomic_DNA"/>
</dbReference>
<reference evidence="2" key="1">
    <citation type="submission" date="2015-03" db="EMBL/GenBank/DDBJ databases">
        <authorList>
            <person name="Ferrari E."/>
            <person name="Walter M.C."/>
            <person name="Huptas C."/>
            <person name="Scherer S."/>
            <person name="Mueller-Herbst S."/>
        </authorList>
    </citation>
    <scope>NUCLEOTIDE SEQUENCE [LARGE SCALE GENOMIC DNA]</scope>
    <source>
        <strain evidence="2">LWP01</strain>
    </source>
</reference>
<evidence type="ECO:0008006" key="3">
    <source>
        <dbReference type="Google" id="ProtNLM"/>
    </source>
</evidence>
<keyword evidence="2" id="KW-1185">Reference proteome</keyword>
<dbReference type="Proteomes" id="UP000223060">
    <property type="component" value="Chromosome"/>
</dbReference>
<sequence>MRVEGMCKVTANFGMEFQYGEFYLERDYLVFDRNYSFGMKKRQTFPIAKLQNIKVVPENGRLYVTFACGPTVFELDSALDGDLKGFAQELRTARHGAKTGKREAKHFKYENRRQYTTHHQHHFAE</sequence>
<evidence type="ECO:0000313" key="1">
    <source>
        <dbReference type="EMBL" id="AQY49721.1"/>
    </source>
</evidence>
<protein>
    <recommendedName>
        <fullName evidence="3">GRAM domain-containing protein</fullName>
    </recommendedName>
</protein>